<reference evidence="2 3" key="1">
    <citation type="submission" date="2019-07" db="EMBL/GenBank/DDBJ databases">
        <title>Microlunatus dokdonensis sp. nov. isolated from the rhizospheric soil of the wild plant Elymus tsukushiensis.</title>
        <authorList>
            <person name="Ghim S.-Y."/>
            <person name="Hwang Y.-J."/>
            <person name="Son J.-S."/>
            <person name="Shin J.-H."/>
        </authorList>
    </citation>
    <scope>NUCLEOTIDE SEQUENCE [LARGE SCALE GENOMIC DNA]</scope>
    <source>
        <strain evidence="2 3">KUDC0627</strain>
    </source>
</reference>
<evidence type="ECO:0000313" key="2">
    <source>
        <dbReference type="EMBL" id="QDP98028.1"/>
    </source>
</evidence>
<accession>A0A516Q3N8</accession>
<dbReference type="Proteomes" id="UP000319263">
    <property type="component" value="Chromosome"/>
</dbReference>
<gene>
    <name evidence="2" type="ORF">FOE78_20895</name>
</gene>
<keyword evidence="3" id="KW-1185">Reference proteome</keyword>
<dbReference type="OrthoDB" id="3733423at2"/>
<name>A0A516Q3N8_9ACTN</name>
<dbReference type="KEGG" id="mik:FOE78_20895"/>
<organism evidence="2 3">
    <name type="scientific">Microlunatus elymi</name>
    <dbReference type="NCBI Taxonomy" id="2596828"/>
    <lineage>
        <taxon>Bacteria</taxon>
        <taxon>Bacillati</taxon>
        <taxon>Actinomycetota</taxon>
        <taxon>Actinomycetes</taxon>
        <taxon>Propionibacteriales</taxon>
        <taxon>Propionibacteriaceae</taxon>
        <taxon>Microlunatus</taxon>
    </lineage>
</organism>
<protein>
    <submittedName>
        <fullName evidence="2">Uncharacterized protein</fullName>
    </submittedName>
</protein>
<dbReference type="EMBL" id="CP041692">
    <property type="protein sequence ID" value="QDP98028.1"/>
    <property type="molecule type" value="Genomic_DNA"/>
</dbReference>
<dbReference type="AlphaFoldDB" id="A0A516Q3N8"/>
<feature type="region of interest" description="Disordered" evidence="1">
    <location>
        <begin position="102"/>
        <end position="132"/>
    </location>
</feature>
<feature type="compositionally biased region" description="Basic and acidic residues" evidence="1">
    <location>
        <begin position="102"/>
        <end position="123"/>
    </location>
</feature>
<sequence length="132" mass="14305">MTGSEDSGRDAVGVRWHEALAYAITGQRLDGLGTQPTPDLQVVAAAIADRSDGGPDGLRELIRQRRAAGEPWPYPVPAELRQGIGAAQWIAALNALRQRLDLDNPERPVLSDRAPDADERRLLADVPPHHGH</sequence>
<evidence type="ECO:0000256" key="1">
    <source>
        <dbReference type="SAM" id="MobiDB-lite"/>
    </source>
</evidence>
<dbReference type="RefSeq" id="WP_143987975.1">
    <property type="nucleotide sequence ID" value="NZ_CP041692.1"/>
</dbReference>
<evidence type="ECO:0000313" key="3">
    <source>
        <dbReference type="Proteomes" id="UP000319263"/>
    </source>
</evidence>
<proteinExistence type="predicted"/>